<dbReference type="GO" id="GO:0051537">
    <property type="term" value="F:2 iron, 2 sulfur cluster binding"/>
    <property type="evidence" value="ECO:0007669"/>
    <property type="project" value="TreeGrafter"/>
</dbReference>
<feature type="domain" description="Core" evidence="1">
    <location>
        <begin position="9"/>
        <end position="101"/>
    </location>
</feature>
<dbReference type="Gene3D" id="2.60.300.12">
    <property type="entry name" value="HesB-like domain"/>
    <property type="match status" value="1"/>
</dbReference>
<comment type="caution">
    <text evidence="2">The sequence shown here is derived from an EMBL/GenBank/DDBJ whole genome shotgun (WGS) entry which is preliminary data.</text>
</comment>
<dbReference type="Pfam" id="PF01521">
    <property type="entry name" value="Fe-S_biosyn"/>
    <property type="match status" value="1"/>
</dbReference>
<dbReference type="SUPFAM" id="SSF89360">
    <property type="entry name" value="HesB-like domain"/>
    <property type="match status" value="1"/>
</dbReference>
<dbReference type="AlphaFoldDB" id="A0A134A7B6"/>
<dbReference type="OrthoDB" id="9801228at2"/>
<dbReference type="EMBL" id="LSDC01000010">
    <property type="protein sequence ID" value="KXB63615.1"/>
    <property type="molecule type" value="Genomic_DNA"/>
</dbReference>
<dbReference type="PATRIC" id="fig|1379.3.peg.90"/>
<evidence type="ECO:0000313" key="2">
    <source>
        <dbReference type="EMBL" id="KXB63615.1"/>
    </source>
</evidence>
<dbReference type="InterPro" id="IPR035903">
    <property type="entry name" value="HesB-like_dom_sf"/>
</dbReference>
<dbReference type="PANTHER" id="PTHR10072:SF41">
    <property type="entry name" value="IRON-SULFUR CLUSTER ASSEMBLY 1 HOMOLOG, MITOCHONDRIAL"/>
    <property type="match status" value="1"/>
</dbReference>
<gene>
    <name evidence="2" type="ORF">HMPREF3186_00093</name>
</gene>
<accession>A0A134A7B6</accession>
<dbReference type="InterPro" id="IPR050322">
    <property type="entry name" value="Fe-S_cluster_asmbl/transfer"/>
</dbReference>
<evidence type="ECO:0000313" key="3">
    <source>
        <dbReference type="Proteomes" id="UP000070355"/>
    </source>
</evidence>
<sequence>MANTENQLILITDVAVGKFQEMLFDADKRDSYLKISIELQGTQMQYAIDIKDELEAGDKVLNFGDLKVIVNEEDELLLKGLEIDYVQDEFGSEFTLHNPNMIEIYDDEDGGCCGNGCCCG</sequence>
<dbReference type="GO" id="GO:0005737">
    <property type="term" value="C:cytoplasm"/>
    <property type="evidence" value="ECO:0007669"/>
    <property type="project" value="TreeGrafter"/>
</dbReference>
<dbReference type="InterPro" id="IPR000361">
    <property type="entry name" value="ATAP_core_dom"/>
</dbReference>
<dbReference type="PANTHER" id="PTHR10072">
    <property type="entry name" value="IRON-SULFUR CLUSTER ASSEMBLY PROTEIN"/>
    <property type="match status" value="1"/>
</dbReference>
<reference evidence="3" key="1">
    <citation type="submission" date="2016-01" db="EMBL/GenBank/DDBJ databases">
        <authorList>
            <person name="Mitreva M."/>
            <person name="Pepin K.H."/>
            <person name="Mihindukulasuriya K.A."/>
            <person name="Fulton R."/>
            <person name="Fronick C."/>
            <person name="O'Laughlin M."/>
            <person name="Miner T."/>
            <person name="Herter B."/>
            <person name="Rosa B.A."/>
            <person name="Cordes M."/>
            <person name="Tomlinson C."/>
            <person name="Wollam A."/>
            <person name="Palsikar V.B."/>
            <person name="Mardis E.R."/>
            <person name="Wilson R.K."/>
        </authorList>
    </citation>
    <scope>NUCLEOTIDE SEQUENCE [LARGE SCALE GENOMIC DNA]</scope>
    <source>
        <strain evidence="3">DNF01167</strain>
    </source>
</reference>
<protein>
    <submittedName>
        <fullName evidence="2">HesB-like protein</fullName>
    </submittedName>
</protein>
<evidence type="ECO:0000259" key="1">
    <source>
        <dbReference type="Pfam" id="PF01521"/>
    </source>
</evidence>
<dbReference type="Proteomes" id="UP000070355">
    <property type="component" value="Unassembled WGS sequence"/>
</dbReference>
<dbReference type="STRING" id="1379.HMPREF3186_00093"/>
<organism evidence="2 3">
    <name type="scientific">Gemella haemolysans</name>
    <dbReference type="NCBI Taxonomy" id="1379"/>
    <lineage>
        <taxon>Bacteria</taxon>
        <taxon>Bacillati</taxon>
        <taxon>Bacillota</taxon>
        <taxon>Bacilli</taxon>
        <taxon>Bacillales</taxon>
        <taxon>Gemellaceae</taxon>
        <taxon>Gemella</taxon>
    </lineage>
</organism>
<dbReference type="GO" id="GO:0016226">
    <property type="term" value="P:iron-sulfur cluster assembly"/>
    <property type="evidence" value="ECO:0007669"/>
    <property type="project" value="TreeGrafter"/>
</dbReference>
<dbReference type="RefSeq" id="WP_060913415.1">
    <property type="nucleotide sequence ID" value="NZ_CAUQIG010000017.1"/>
</dbReference>
<proteinExistence type="predicted"/>
<name>A0A134A7B6_9BACL</name>